<evidence type="ECO:0000256" key="1">
    <source>
        <dbReference type="ARBA" id="ARBA00023125"/>
    </source>
</evidence>
<sequence>VCELDGARVAEQDVGRAYEKASGALVPVTDDDLDRLPLPTAHTIELLGTVPADGVDPRRLGAGAYYLAAQDSPAGARPYLLLARALARRRQAVAVKLALRGDRERLGLLRPQGDALTVELLRWPDEVQAPAGIAPAPVDVGDDELAAALDLISARSADCLADVPQLVDRYARALADLVDAKIHNRDLTTPPRSATPARPADLMALLTASVTDTHAPPGDAPAERPAA</sequence>
<dbReference type="SMART" id="SM00559">
    <property type="entry name" value="Ku78"/>
    <property type="match status" value="1"/>
</dbReference>
<dbReference type="RefSeq" id="WP_381188175.1">
    <property type="nucleotide sequence ID" value="NZ_JBHSFK010000135.1"/>
</dbReference>
<dbReference type="Gene3D" id="2.40.290.10">
    <property type="match status" value="1"/>
</dbReference>
<dbReference type="PANTHER" id="PTHR41251:SF1">
    <property type="entry name" value="NON-HOMOLOGOUS END JOINING PROTEIN KU"/>
    <property type="match status" value="1"/>
</dbReference>
<dbReference type="InterPro" id="IPR016194">
    <property type="entry name" value="SPOC-like_C_dom_sf"/>
</dbReference>
<dbReference type="Pfam" id="PF02735">
    <property type="entry name" value="Ku"/>
    <property type="match status" value="1"/>
</dbReference>
<dbReference type="InterPro" id="IPR009187">
    <property type="entry name" value="Prok_Ku"/>
</dbReference>
<organism evidence="5 6">
    <name type="scientific">Streptomyces vulcanius</name>
    <dbReference type="NCBI Taxonomy" id="1441876"/>
    <lineage>
        <taxon>Bacteria</taxon>
        <taxon>Bacillati</taxon>
        <taxon>Actinomycetota</taxon>
        <taxon>Actinomycetes</taxon>
        <taxon>Kitasatosporales</taxon>
        <taxon>Streptomycetaceae</taxon>
        <taxon>Streptomyces</taxon>
    </lineage>
</organism>
<feature type="domain" description="Ku" evidence="4">
    <location>
        <begin position="6"/>
        <end position="138"/>
    </location>
</feature>
<evidence type="ECO:0000256" key="3">
    <source>
        <dbReference type="SAM" id="MobiDB-lite"/>
    </source>
</evidence>
<feature type="non-terminal residue" evidence="5">
    <location>
        <position position="1"/>
    </location>
</feature>
<proteinExistence type="predicted"/>
<dbReference type="SUPFAM" id="SSF100939">
    <property type="entry name" value="SPOC domain-like"/>
    <property type="match status" value="1"/>
</dbReference>
<accession>A0ABV9B911</accession>
<dbReference type="Proteomes" id="UP001595839">
    <property type="component" value="Unassembled WGS sequence"/>
</dbReference>
<feature type="region of interest" description="Disordered" evidence="3">
    <location>
        <begin position="208"/>
        <end position="227"/>
    </location>
</feature>
<evidence type="ECO:0000313" key="5">
    <source>
        <dbReference type="EMBL" id="MFC4508657.1"/>
    </source>
</evidence>
<keyword evidence="2" id="KW-0233">DNA recombination</keyword>
<dbReference type="InterPro" id="IPR006164">
    <property type="entry name" value="DNA_bd_Ku70/Ku80"/>
</dbReference>
<evidence type="ECO:0000256" key="2">
    <source>
        <dbReference type="ARBA" id="ARBA00023172"/>
    </source>
</evidence>
<gene>
    <name evidence="5" type="ORF">ACFPIH_56350</name>
</gene>
<dbReference type="EMBL" id="JBHSFK010000135">
    <property type="protein sequence ID" value="MFC4508657.1"/>
    <property type="molecule type" value="Genomic_DNA"/>
</dbReference>
<name>A0ABV9B911_9ACTN</name>
<evidence type="ECO:0000259" key="4">
    <source>
        <dbReference type="SMART" id="SM00559"/>
    </source>
</evidence>
<keyword evidence="1" id="KW-0238">DNA-binding</keyword>
<comment type="caution">
    <text evidence="5">The sequence shown here is derived from an EMBL/GenBank/DDBJ whole genome shotgun (WGS) entry which is preliminary data.</text>
</comment>
<reference evidence="6" key="1">
    <citation type="journal article" date="2019" name="Int. J. Syst. Evol. Microbiol.">
        <title>The Global Catalogue of Microorganisms (GCM) 10K type strain sequencing project: providing services to taxonomists for standard genome sequencing and annotation.</title>
        <authorList>
            <consortium name="The Broad Institute Genomics Platform"/>
            <consortium name="The Broad Institute Genome Sequencing Center for Infectious Disease"/>
            <person name="Wu L."/>
            <person name="Ma J."/>
        </authorList>
    </citation>
    <scope>NUCLEOTIDE SEQUENCE [LARGE SCALE GENOMIC DNA]</scope>
    <source>
        <strain evidence="6">CGMCC 4.7177</strain>
    </source>
</reference>
<keyword evidence="6" id="KW-1185">Reference proteome</keyword>
<evidence type="ECO:0000313" key="6">
    <source>
        <dbReference type="Proteomes" id="UP001595839"/>
    </source>
</evidence>
<feature type="non-terminal residue" evidence="5">
    <location>
        <position position="227"/>
    </location>
</feature>
<dbReference type="PANTHER" id="PTHR41251">
    <property type="entry name" value="NON-HOMOLOGOUS END JOINING PROTEIN KU"/>
    <property type="match status" value="1"/>
</dbReference>
<protein>
    <submittedName>
        <fullName evidence="5">Ku protein</fullName>
    </submittedName>
</protein>